<dbReference type="PANTHER" id="PTHR40618">
    <property type="entry name" value="B-ZIP TRANSCRIPTION FACTOR (EUROFUNG)-RELATED"/>
    <property type="match status" value="1"/>
</dbReference>
<reference evidence="1" key="2">
    <citation type="submission" date="2023-01" db="EMBL/GenBank/DDBJ databases">
        <authorList>
            <person name="Petersen C."/>
        </authorList>
    </citation>
    <scope>NUCLEOTIDE SEQUENCE</scope>
    <source>
        <strain evidence="1">IBT 17514</strain>
    </source>
</reference>
<reference evidence="1" key="1">
    <citation type="journal article" date="2023" name="IMA Fungus">
        <title>Comparative genomic study of the Penicillium genus elucidates a diverse pangenome and 15 lateral gene transfer events.</title>
        <authorList>
            <person name="Petersen C."/>
            <person name="Sorensen T."/>
            <person name="Nielsen M.R."/>
            <person name="Sondergaard T.E."/>
            <person name="Sorensen J.L."/>
            <person name="Fitzpatrick D.A."/>
            <person name="Frisvad J.C."/>
            <person name="Nielsen K.L."/>
        </authorList>
    </citation>
    <scope>NUCLEOTIDE SEQUENCE</scope>
    <source>
        <strain evidence="1">IBT 17514</strain>
    </source>
</reference>
<name>A0AAD6MVI5_9EURO</name>
<dbReference type="Proteomes" id="UP001215712">
    <property type="component" value="Unassembled WGS sequence"/>
</dbReference>
<gene>
    <name evidence="1" type="ORF">N7493_006427</name>
</gene>
<dbReference type="EMBL" id="JAQJAN010000008">
    <property type="protein sequence ID" value="KAJ5724699.1"/>
    <property type="molecule type" value="Genomic_DNA"/>
</dbReference>
<sequence>MKERNTYLDDALTRILHISGSLHLVAKADLSVPRSRLSEAIKLVEKELKQEIRCAQDYDSLNEAHQESDVEERVRQVLSPPPAEQSPPIQTSTIYSAPLALRQAPSSSSSNFWTSFFQTSHPIIPTVKSVPEYDHYGSTNLNPVTEFSTQAIPYATTHFTQRLYRVCAESGYRFLVNISVSDQAMWPEFGLMLQKLPRSEVTSYFQRILMTEPCNPVEDSRFPFIIYGGSGTHFLAHKRDDSSQYPGLEPFQKTNGIIEVQSDEEWFDVLDVERYLIHQGFHLSGSPMETTGQHEDYSFNPSNPLNLSGLSPGIGQSPFQPALKKIDEDFVIEALGRLCICIGCAAAFRRHDVEKLIMRYTW</sequence>
<evidence type="ECO:0000313" key="2">
    <source>
        <dbReference type="Proteomes" id="UP001215712"/>
    </source>
</evidence>
<accession>A0AAD6MVI5</accession>
<dbReference type="PANTHER" id="PTHR40618:SF1">
    <property type="entry name" value="B-ZIP TRANSCRIPTION FACTOR (EUROFUNG)"/>
    <property type="match status" value="1"/>
</dbReference>
<dbReference type="AlphaFoldDB" id="A0AAD6MVI5"/>
<comment type="caution">
    <text evidence="1">The sequence shown here is derived from an EMBL/GenBank/DDBJ whole genome shotgun (WGS) entry which is preliminary data.</text>
</comment>
<evidence type="ECO:0000313" key="1">
    <source>
        <dbReference type="EMBL" id="KAJ5724699.1"/>
    </source>
</evidence>
<keyword evidence="2" id="KW-1185">Reference proteome</keyword>
<protein>
    <submittedName>
        <fullName evidence="1">Uncharacterized protein</fullName>
    </submittedName>
</protein>
<proteinExistence type="predicted"/>
<organism evidence="1 2">
    <name type="scientific">Penicillium malachiteum</name>
    <dbReference type="NCBI Taxonomy" id="1324776"/>
    <lineage>
        <taxon>Eukaryota</taxon>
        <taxon>Fungi</taxon>
        <taxon>Dikarya</taxon>
        <taxon>Ascomycota</taxon>
        <taxon>Pezizomycotina</taxon>
        <taxon>Eurotiomycetes</taxon>
        <taxon>Eurotiomycetidae</taxon>
        <taxon>Eurotiales</taxon>
        <taxon>Aspergillaceae</taxon>
        <taxon>Penicillium</taxon>
    </lineage>
</organism>